<gene>
    <name evidence="2" type="ORF">J0X25_13985</name>
</gene>
<sequence length="106" mass="11857">MDNFQSQSNQQSSADGGRDEIIVEIVQALAEADRLNLDEVEYTLYEYINPAVLTELADYDGGTWEFTFEIADHEVTITSDGRLFVDGVLCQNDLSLQQSSSAPVYR</sequence>
<evidence type="ECO:0000313" key="3">
    <source>
        <dbReference type="Proteomes" id="UP000663203"/>
    </source>
</evidence>
<dbReference type="RefSeq" id="WP_207288106.1">
    <property type="nucleotide sequence ID" value="NZ_CP071462.1"/>
</dbReference>
<proteinExistence type="predicted"/>
<dbReference type="Pfam" id="PF18545">
    <property type="entry name" value="HalOD1"/>
    <property type="match status" value="1"/>
</dbReference>
<protein>
    <recommendedName>
        <fullName evidence="1">Halobacterial output domain-containing protein</fullName>
    </recommendedName>
</protein>
<name>A0A8A2VCS1_9EURY</name>
<organism evidence="2 3">
    <name type="scientific">Haloterrigena alkaliphila</name>
    <dbReference type="NCBI Taxonomy" id="2816475"/>
    <lineage>
        <taxon>Archaea</taxon>
        <taxon>Methanobacteriati</taxon>
        <taxon>Methanobacteriota</taxon>
        <taxon>Stenosarchaea group</taxon>
        <taxon>Halobacteria</taxon>
        <taxon>Halobacteriales</taxon>
        <taxon>Natrialbaceae</taxon>
        <taxon>Haloterrigena</taxon>
    </lineage>
</organism>
<feature type="domain" description="Halobacterial output" evidence="1">
    <location>
        <begin position="19"/>
        <end position="86"/>
    </location>
</feature>
<reference evidence="2 3" key="1">
    <citation type="submission" date="2021-03" db="EMBL/GenBank/DDBJ databases">
        <title>Haloterrigena longa sp. nov. and Haloterrigena limicola sp. nov., extremely halophilic archaea isolated from a salt lake.</title>
        <authorList>
            <person name="Henglin C."/>
        </authorList>
    </citation>
    <scope>NUCLEOTIDE SEQUENCE [LARGE SCALE GENOMIC DNA]</scope>
    <source>
        <strain evidence="2 3">KZCA68</strain>
    </source>
</reference>
<dbReference type="EMBL" id="CP071462">
    <property type="protein sequence ID" value="QSW98497.1"/>
    <property type="molecule type" value="Genomic_DNA"/>
</dbReference>
<dbReference type="GeneID" id="63188436"/>
<dbReference type="KEGG" id="hakz:J0X25_13985"/>
<accession>A0A8A2VCS1</accession>
<dbReference type="Proteomes" id="UP000663203">
    <property type="component" value="Chromosome"/>
</dbReference>
<evidence type="ECO:0000313" key="2">
    <source>
        <dbReference type="EMBL" id="QSW98497.1"/>
    </source>
</evidence>
<dbReference type="AlphaFoldDB" id="A0A8A2VCS1"/>
<dbReference type="InterPro" id="IPR040624">
    <property type="entry name" value="HalOD1"/>
</dbReference>
<keyword evidence="3" id="KW-1185">Reference proteome</keyword>
<evidence type="ECO:0000259" key="1">
    <source>
        <dbReference type="Pfam" id="PF18545"/>
    </source>
</evidence>